<evidence type="ECO:0000313" key="2">
    <source>
        <dbReference type="EMBL" id="MFC7219292.1"/>
    </source>
</evidence>
<reference evidence="3" key="1">
    <citation type="journal article" date="2019" name="Int. J. Syst. Evol. Microbiol.">
        <title>The Global Catalogue of Microorganisms (GCM) 10K type strain sequencing project: providing services to taxonomists for standard genome sequencing and annotation.</title>
        <authorList>
            <consortium name="The Broad Institute Genomics Platform"/>
            <consortium name="The Broad Institute Genome Sequencing Center for Infectious Disease"/>
            <person name="Wu L."/>
            <person name="Ma J."/>
        </authorList>
    </citation>
    <scope>NUCLEOTIDE SEQUENCE [LARGE SCALE GENOMIC DNA]</scope>
    <source>
        <strain evidence="3">CGMCC 1.13681</strain>
    </source>
</reference>
<protein>
    <submittedName>
        <fullName evidence="2">Uncharacterized protein</fullName>
    </submittedName>
</protein>
<accession>A0ABW2GFA6</accession>
<comment type="caution">
    <text evidence="2">The sequence shown here is derived from an EMBL/GenBank/DDBJ whole genome shotgun (WGS) entry which is preliminary data.</text>
</comment>
<sequence>MGIGLILDVLNNAPDALTHREKLLLVVLAEDANDSTRVTWNSVERPEVLRRAQVSRSQLYAAMKSLAAKGALEKLSSGQKNAVAKYRIPVFETGRHPGTTDTDVRSQRPGFRDVSIPESGTPTPPTPSSPTPAGQQNAAAPEQFDHGTPQAARPLVDGLTAAGIVVRWPFTGATWLPVLALIQRSGVPALIDHAVRAATRAPAPVDSARYFMRGWSELPPLGAERSRPYPEPGCPPAAAESSTPVRDRQQQATNDMFDRAMARAQARRAAREAQEAREGTSR</sequence>
<dbReference type="EMBL" id="JBHSZO010000019">
    <property type="protein sequence ID" value="MFC7219292.1"/>
    <property type="molecule type" value="Genomic_DNA"/>
</dbReference>
<evidence type="ECO:0000256" key="1">
    <source>
        <dbReference type="SAM" id="MobiDB-lite"/>
    </source>
</evidence>
<dbReference type="RefSeq" id="WP_386414864.1">
    <property type="nucleotide sequence ID" value="NZ_JBHSZO010000019.1"/>
</dbReference>
<feature type="region of interest" description="Disordered" evidence="1">
    <location>
        <begin position="222"/>
        <end position="282"/>
    </location>
</feature>
<gene>
    <name evidence="2" type="ORF">ACFQLX_14100</name>
</gene>
<name>A0ABW2GFA6_9ACTN</name>
<keyword evidence="3" id="KW-1185">Reference proteome</keyword>
<dbReference type="Proteomes" id="UP001596413">
    <property type="component" value="Unassembled WGS sequence"/>
</dbReference>
<organism evidence="2 3">
    <name type="scientific">Streptomyces polyrhachis</name>
    <dbReference type="NCBI Taxonomy" id="1282885"/>
    <lineage>
        <taxon>Bacteria</taxon>
        <taxon>Bacillati</taxon>
        <taxon>Actinomycetota</taxon>
        <taxon>Actinomycetes</taxon>
        <taxon>Kitasatosporales</taxon>
        <taxon>Streptomycetaceae</taxon>
        <taxon>Streptomyces</taxon>
    </lineage>
</organism>
<feature type="compositionally biased region" description="Basic and acidic residues" evidence="1">
    <location>
        <begin position="269"/>
        <end position="282"/>
    </location>
</feature>
<evidence type="ECO:0000313" key="3">
    <source>
        <dbReference type="Proteomes" id="UP001596413"/>
    </source>
</evidence>
<feature type="compositionally biased region" description="Polar residues" evidence="1">
    <location>
        <begin position="240"/>
        <end position="254"/>
    </location>
</feature>
<proteinExistence type="predicted"/>
<feature type="region of interest" description="Disordered" evidence="1">
    <location>
        <begin position="92"/>
        <end position="151"/>
    </location>
</feature>